<keyword evidence="2" id="KW-1185">Reference proteome</keyword>
<protein>
    <submittedName>
        <fullName evidence="1">Uncharacterized protein</fullName>
    </submittedName>
</protein>
<accession>A0A410H1N4</accession>
<sequence length="141" mass="16407">MPYQVTSIRDNYRYTAIVPRRELAYTIIKFLADLGLTLNEFKQVVHDSELSPAHILDEAAYLELVEIHPEMDLIYESLCLKNNERMYFHTNWTVSSLNWQKMTLALAAYRIEVTTIKSRDISHSLKTKTPLSDAERAQLDT</sequence>
<dbReference type="RefSeq" id="WP_128384498.1">
    <property type="nucleotide sequence ID" value="NZ_CP035033.1"/>
</dbReference>
<evidence type="ECO:0000313" key="1">
    <source>
        <dbReference type="EMBL" id="QAB14823.1"/>
    </source>
</evidence>
<name>A0A410H1N4_9GAMM</name>
<dbReference type="AlphaFoldDB" id="A0A410H1N4"/>
<organism evidence="1 2">
    <name type="scientific">Hydrogenovibrio thermophilus</name>
    <dbReference type="NCBI Taxonomy" id="265883"/>
    <lineage>
        <taxon>Bacteria</taxon>
        <taxon>Pseudomonadati</taxon>
        <taxon>Pseudomonadota</taxon>
        <taxon>Gammaproteobacteria</taxon>
        <taxon>Thiotrichales</taxon>
        <taxon>Piscirickettsiaceae</taxon>
        <taxon>Hydrogenovibrio</taxon>
    </lineage>
</organism>
<evidence type="ECO:0000313" key="2">
    <source>
        <dbReference type="Proteomes" id="UP000285478"/>
    </source>
</evidence>
<reference evidence="1 2" key="1">
    <citation type="journal article" date="2018" name="Environ. Microbiol.">
        <title>Genomes of ubiquitous marine and hypersaline Hydrogenovibrio, Thiomicrorhabdus and Thiomicrospira spp. encode a diversity of mechanisms to sustain chemolithoautotrophy in heterogeneous environments.</title>
        <authorList>
            <person name="Scott K.M."/>
            <person name="Williams J."/>
            <person name="Porter C.M.B."/>
            <person name="Russel S."/>
            <person name="Harmer T.L."/>
            <person name="Paul J.H."/>
            <person name="Antonen K.M."/>
            <person name="Bridges M.K."/>
            <person name="Camper G.J."/>
            <person name="Campla C.K."/>
            <person name="Casella L.G."/>
            <person name="Chase E."/>
            <person name="Conrad J.W."/>
            <person name="Cruz M.C."/>
            <person name="Dunlap D.S."/>
            <person name="Duran L."/>
            <person name="Fahsbender E.M."/>
            <person name="Goldsmith D.B."/>
            <person name="Keeley R.F."/>
            <person name="Kondoff M.R."/>
            <person name="Kussy B.I."/>
            <person name="Lane M.K."/>
            <person name="Lawler S."/>
            <person name="Leigh B.A."/>
            <person name="Lewis C."/>
            <person name="Lostal L.M."/>
            <person name="Marking D."/>
            <person name="Mancera P.A."/>
            <person name="McClenthan E.C."/>
            <person name="McIntyre E.A."/>
            <person name="Mine J.A."/>
            <person name="Modi S."/>
            <person name="Moore B.D."/>
            <person name="Morgan W.A."/>
            <person name="Nelson K.M."/>
            <person name="Nguyen K.N."/>
            <person name="Ogburn N."/>
            <person name="Parrino D.G."/>
            <person name="Pedapudi A.D."/>
            <person name="Pelham R.P."/>
            <person name="Preece A.M."/>
            <person name="Rampersad E.A."/>
            <person name="Richardson J.C."/>
            <person name="Rodgers C.M."/>
            <person name="Schaffer B.L."/>
            <person name="Sheridan N.E."/>
            <person name="Solone M.R."/>
            <person name="Staley Z.R."/>
            <person name="Tabuchi M."/>
            <person name="Waide R.J."/>
            <person name="Wanjugi P.W."/>
            <person name="Young S."/>
            <person name="Clum A."/>
            <person name="Daum C."/>
            <person name="Huntemann M."/>
            <person name="Ivanova N."/>
            <person name="Kyrpides N."/>
            <person name="Mikhailova N."/>
            <person name="Palaniappan K."/>
            <person name="Pillay M."/>
            <person name="Reddy T.B.K."/>
            <person name="Shapiro N."/>
            <person name="Stamatis D."/>
            <person name="Varghese N."/>
            <person name="Woyke T."/>
            <person name="Boden R."/>
            <person name="Freyermuth S.K."/>
            <person name="Kerfeld C.A."/>
        </authorList>
    </citation>
    <scope>NUCLEOTIDE SEQUENCE [LARGE SCALE GENOMIC DNA]</scope>
    <source>
        <strain evidence="1 2">JR-2</strain>
    </source>
</reference>
<dbReference type="Proteomes" id="UP000285478">
    <property type="component" value="Chromosome"/>
</dbReference>
<proteinExistence type="predicted"/>
<dbReference type="EMBL" id="CP035033">
    <property type="protein sequence ID" value="QAB14823.1"/>
    <property type="molecule type" value="Genomic_DNA"/>
</dbReference>
<dbReference type="KEGG" id="htr:EPV75_03615"/>
<gene>
    <name evidence="1" type="ORF">EPV75_03615</name>
</gene>